<dbReference type="OrthoDB" id="2251794at2759"/>
<comment type="similarity">
    <text evidence="1">Belongs to the stanniocalcin family.</text>
</comment>
<dbReference type="InterPro" id="IPR004978">
    <property type="entry name" value="Stanniocalcin"/>
</dbReference>
<dbReference type="PANTHER" id="PTHR11245:SF6">
    <property type="entry name" value="DUF19 DOMAIN-CONTAINING PROTEIN"/>
    <property type="match status" value="1"/>
</dbReference>
<keyword evidence="5" id="KW-0732">Signal</keyword>
<evidence type="ECO:0000313" key="7">
    <source>
        <dbReference type="Proteomes" id="UP001165082"/>
    </source>
</evidence>
<evidence type="ECO:0000313" key="6">
    <source>
        <dbReference type="EMBL" id="GMH66710.1"/>
    </source>
</evidence>
<evidence type="ECO:0000256" key="2">
    <source>
        <dbReference type="ARBA" id="ARBA00011748"/>
    </source>
</evidence>
<name>A0A9W7E6A4_9STRA</name>
<evidence type="ECO:0000256" key="1">
    <source>
        <dbReference type="ARBA" id="ARBA00008693"/>
    </source>
</evidence>
<proteinExistence type="inferred from homology"/>
<reference evidence="6" key="1">
    <citation type="submission" date="2022-07" db="EMBL/GenBank/DDBJ databases">
        <title>Genome analysis of Parmales, a sister group of diatoms, reveals the evolutionary specialization of diatoms from phago-mixotrophs to photoautotrophs.</title>
        <authorList>
            <person name="Ban H."/>
            <person name="Sato S."/>
            <person name="Yoshikawa S."/>
            <person name="Kazumasa Y."/>
            <person name="Nakamura Y."/>
            <person name="Ichinomiya M."/>
            <person name="Saitoh K."/>
            <person name="Sato N."/>
            <person name="Blanc-Mathieu R."/>
            <person name="Endo H."/>
            <person name="Kuwata A."/>
            <person name="Ogata H."/>
        </authorList>
    </citation>
    <scope>NUCLEOTIDE SEQUENCE</scope>
</reference>
<organism evidence="6 7">
    <name type="scientific">Triparma retinervis</name>
    <dbReference type="NCBI Taxonomy" id="2557542"/>
    <lineage>
        <taxon>Eukaryota</taxon>
        <taxon>Sar</taxon>
        <taxon>Stramenopiles</taxon>
        <taxon>Ochrophyta</taxon>
        <taxon>Bolidophyceae</taxon>
        <taxon>Parmales</taxon>
        <taxon>Triparmaceae</taxon>
        <taxon>Triparma</taxon>
    </lineage>
</organism>
<feature type="signal peptide" evidence="5">
    <location>
        <begin position="1"/>
        <end position="15"/>
    </location>
</feature>
<evidence type="ECO:0008006" key="8">
    <source>
        <dbReference type="Google" id="ProtNLM"/>
    </source>
</evidence>
<keyword evidence="3" id="KW-0372">Hormone</keyword>
<feature type="chain" id="PRO_5040919158" description="Stanniocalcin" evidence="5">
    <location>
        <begin position="16"/>
        <end position="227"/>
    </location>
</feature>
<comment type="caution">
    <text evidence="6">The sequence shown here is derived from an EMBL/GenBank/DDBJ whole genome shotgun (WGS) entry which is preliminary data.</text>
</comment>
<evidence type="ECO:0000256" key="5">
    <source>
        <dbReference type="SAM" id="SignalP"/>
    </source>
</evidence>
<keyword evidence="4" id="KW-1015">Disulfide bond</keyword>
<protein>
    <recommendedName>
        <fullName evidence="8">Stanniocalcin</fullName>
    </recommendedName>
</protein>
<evidence type="ECO:0000256" key="3">
    <source>
        <dbReference type="ARBA" id="ARBA00022702"/>
    </source>
</evidence>
<accession>A0A9W7E6A4</accession>
<sequence>MKLFFPLFLASTATASMFEARSLLPDSCPDPTAESQIEADCTYYQDCVESQVVCGADGYALGYGGKYCGKFVENLSSFSEEGQAWILGTLTCLKSALIPIVELPGGTTCDTLASTAFDSHVFCYMDNGFCDQVFNFGDPLALASFIQDLLGVFEIPDFLQYVAIKQVYDVLTQCPFYGGPDADASIGVVDAIVKCPKSFDASQGTLDEYRGESVHQGLSSSQQWRCA</sequence>
<comment type="subunit">
    <text evidence="2">Homodimer; disulfide-linked.</text>
</comment>
<evidence type="ECO:0000256" key="4">
    <source>
        <dbReference type="ARBA" id="ARBA00023157"/>
    </source>
</evidence>
<dbReference type="GO" id="GO:0005179">
    <property type="term" value="F:hormone activity"/>
    <property type="evidence" value="ECO:0007669"/>
    <property type="project" value="UniProtKB-KW"/>
</dbReference>
<gene>
    <name evidence="6" type="ORF">TrRE_jg8717</name>
</gene>
<dbReference type="GO" id="GO:0006874">
    <property type="term" value="P:intracellular calcium ion homeostasis"/>
    <property type="evidence" value="ECO:0007669"/>
    <property type="project" value="TreeGrafter"/>
</dbReference>
<dbReference type="Proteomes" id="UP001165082">
    <property type="component" value="Unassembled WGS sequence"/>
</dbReference>
<dbReference type="GO" id="GO:0005615">
    <property type="term" value="C:extracellular space"/>
    <property type="evidence" value="ECO:0007669"/>
    <property type="project" value="TreeGrafter"/>
</dbReference>
<keyword evidence="7" id="KW-1185">Reference proteome</keyword>
<dbReference type="AlphaFoldDB" id="A0A9W7E6A4"/>
<dbReference type="EMBL" id="BRXZ01004013">
    <property type="protein sequence ID" value="GMH66710.1"/>
    <property type="molecule type" value="Genomic_DNA"/>
</dbReference>
<dbReference type="PANTHER" id="PTHR11245">
    <property type="entry name" value="STANNIOCALCIN"/>
    <property type="match status" value="1"/>
</dbReference>